<dbReference type="Gene3D" id="3.40.630.30">
    <property type="match status" value="1"/>
</dbReference>
<dbReference type="InterPro" id="IPR000182">
    <property type="entry name" value="GNAT_dom"/>
</dbReference>
<protein>
    <submittedName>
        <fullName evidence="2">RimJ/RimL family protein N-acetyltransferase</fullName>
    </submittedName>
</protein>
<gene>
    <name evidence="2" type="ORF">CLV78_104188</name>
</gene>
<dbReference type="RefSeq" id="WP_106205084.1">
    <property type="nucleotide sequence ID" value="NZ_PVTD01000004.1"/>
</dbReference>
<name>A0A2T0RR72_9RHOB</name>
<evidence type="ECO:0000259" key="1">
    <source>
        <dbReference type="Pfam" id="PF13302"/>
    </source>
</evidence>
<evidence type="ECO:0000313" key="2">
    <source>
        <dbReference type="EMBL" id="PRY23696.1"/>
    </source>
</evidence>
<dbReference type="Proteomes" id="UP000239480">
    <property type="component" value="Unassembled WGS sequence"/>
</dbReference>
<dbReference type="InterPro" id="IPR016181">
    <property type="entry name" value="Acyl_CoA_acyltransferase"/>
</dbReference>
<dbReference type="GO" id="GO:0016747">
    <property type="term" value="F:acyltransferase activity, transferring groups other than amino-acyl groups"/>
    <property type="evidence" value="ECO:0007669"/>
    <property type="project" value="InterPro"/>
</dbReference>
<keyword evidence="2" id="KW-0808">Transferase</keyword>
<proteinExistence type="predicted"/>
<keyword evidence="3" id="KW-1185">Reference proteome</keyword>
<dbReference type="AlphaFoldDB" id="A0A2T0RR72"/>
<dbReference type="OrthoDB" id="6293260at2"/>
<dbReference type="EMBL" id="PVTD01000004">
    <property type="protein sequence ID" value="PRY23696.1"/>
    <property type="molecule type" value="Genomic_DNA"/>
</dbReference>
<reference evidence="2 3" key="1">
    <citation type="submission" date="2018-03" db="EMBL/GenBank/DDBJ databases">
        <title>Genomic Encyclopedia of Archaeal and Bacterial Type Strains, Phase II (KMG-II): from individual species to whole genera.</title>
        <authorList>
            <person name="Goeker M."/>
        </authorList>
    </citation>
    <scope>NUCLEOTIDE SEQUENCE [LARGE SCALE GENOMIC DNA]</scope>
    <source>
        <strain evidence="2 3">DSM 29328</strain>
    </source>
</reference>
<accession>A0A2T0RR72</accession>
<evidence type="ECO:0000313" key="3">
    <source>
        <dbReference type="Proteomes" id="UP000239480"/>
    </source>
</evidence>
<dbReference type="Pfam" id="PF13302">
    <property type="entry name" value="Acetyltransf_3"/>
    <property type="match status" value="1"/>
</dbReference>
<organism evidence="2 3">
    <name type="scientific">Aliiruegeria haliotis</name>
    <dbReference type="NCBI Taxonomy" id="1280846"/>
    <lineage>
        <taxon>Bacteria</taxon>
        <taxon>Pseudomonadati</taxon>
        <taxon>Pseudomonadota</taxon>
        <taxon>Alphaproteobacteria</taxon>
        <taxon>Rhodobacterales</taxon>
        <taxon>Roseobacteraceae</taxon>
        <taxon>Aliiruegeria</taxon>
    </lineage>
</organism>
<dbReference type="InterPro" id="IPR051531">
    <property type="entry name" value="N-acetyltransferase"/>
</dbReference>
<dbReference type="SUPFAM" id="SSF55729">
    <property type="entry name" value="Acyl-CoA N-acyltransferases (Nat)"/>
    <property type="match status" value="1"/>
</dbReference>
<sequence length="178" mass="20116">MTTITIPTLETERLILRAPRIEDFDTCRTFITSERSHFVGGPVDDDRQAWRAFAHISSMWLLRGAGIFVLERRDTGTIVGGAGPWEPVSWPEPELSWAVWNPSEEGKGFITEAMKRILPWVWDDLGWETCVSYVDPDNHRSAAVARRLGAVIDPDAAVPAGEEDEPLHVWRHRKGTRA</sequence>
<feature type="domain" description="N-acetyltransferase" evidence="1">
    <location>
        <begin position="13"/>
        <end position="150"/>
    </location>
</feature>
<comment type="caution">
    <text evidence="2">The sequence shown here is derived from an EMBL/GenBank/DDBJ whole genome shotgun (WGS) entry which is preliminary data.</text>
</comment>
<dbReference type="PANTHER" id="PTHR43792:SF16">
    <property type="entry name" value="N-ACETYLTRANSFERASE DOMAIN-CONTAINING PROTEIN"/>
    <property type="match status" value="1"/>
</dbReference>
<dbReference type="PANTHER" id="PTHR43792">
    <property type="entry name" value="GNAT FAMILY, PUTATIVE (AFU_ORTHOLOGUE AFUA_3G00765)-RELATED-RELATED"/>
    <property type="match status" value="1"/>
</dbReference>